<evidence type="ECO:0000313" key="1">
    <source>
        <dbReference type="EMBL" id="RTR19788.1"/>
    </source>
</evidence>
<dbReference type="AlphaFoldDB" id="A0A431VGJ5"/>
<comment type="caution">
    <text evidence="1">The sequence shown here is derived from an EMBL/GenBank/DDBJ whole genome shotgun (WGS) entry which is preliminary data.</text>
</comment>
<accession>A0A431VGJ5</accession>
<dbReference type="Proteomes" id="UP000277007">
    <property type="component" value="Unassembled WGS sequence"/>
</dbReference>
<name>A0A431VGJ5_9PROT</name>
<evidence type="ECO:0000313" key="2">
    <source>
        <dbReference type="Proteomes" id="UP000277007"/>
    </source>
</evidence>
<dbReference type="RefSeq" id="WP_126615605.1">
    <property type="nucleotide sequence ID" value="NZ_JBHUCY010000043.1"/>
</dbReference>
<protein>
    <submittedName>
        <fullName evidence="1">Uncharacterized protein</fullName>
    </submittedName>
</protein>
<dbReference type="EMBL" id="RXMA01000010">
    <property type="protein sequence ID" value="RTR19788.1"/>
    <property type="molecule type" value="Genomic_DNA"/>
</dbReference>
<reference evidence="1 2" key="1">
    <citation type="submission" date="2018-12" db="EMBL/GenBank/DDBJ databases">
        <authorList>
            <person name="Yang Y."/>
        </authorList>
    </citation>
    <scope>NUCLEOTIDE SEQUENCE [LARGE SCALE GENOMIC DNA]</scope>
    <source>
        <strain evidence="1 2">L-25-5w-1</strain>
    </source>
</reference>
<gene>
    <name evidence="1" type="ORF">EJ903_12335</name>
</gene>
<keyword evidence="2" id="KW-1185">Reference proteome</keyword>
<proteinExistence type="predicted"/>
<sequence length="105" mass="11661">MTEPVLVDFNKITFPPDPSEISGLMVALEKIVKDPYTCDKQRMVDGELLNIVSAHATFSPNVVGGIIYQVRQKTPPTGTYYMVAGKPSTTPYTLVTIKRMVVSRR</sequence>
<organism evidence="1 2">
    <name type="scientific">Azospirillum griseum</name>
    <dbReference type="NCBI Taxonomy" id="2496639"/>
    <lineage>
        <taxon>Bacteria</taxon>
        <taxon>Pseudomonadati</taxon>
        <taxon>Pseudomonadota</taxon>
        <taxon>Alphaproteobacteria</taxon>
        <taxon>Rhodospirillales</taxon>
        <taxon>Azospirillaceae</taxon>
        <taxon>Azospirillum</taxon>
    </lineage>
</organism>